<feature type="compositionally biased region" description="Basic and acidic residues" evidence="1">
    <location>
        <begin position="58"/>
        <end position="69"/>
    </location>
</feature>
<reference evidence="3" key="2">
    <citation type="journal article" date="2023" name="IMA Fungus">
        <title>Comparative genomic study of the Penicillium genus elucidates a diverse pangenome and 15 lateral gene transfer events.</title>
        <authorList>
            <person name="Petersen C."/>
            <person name="Sorensen T."/>
            <person name="Nielsen M.R."/>
            <person name="Sondergaard T.E."/>
            <person name="Sorensen J.L."/>
            <person name="Fitzpatrick D.A."/>
            <person name="Frisvad J.C."/>
            <person name="Nielsen K.L."/>
        </authorList>
    </citation>
    <scope>NUCLEOTIDE SEQUENCE</scope>
    <source>
        <strain evidence="3">IBT 21917</strain>
    </source>
</reference>
<evidence type="ECO:0000313" key="4">
    <source>
        <dbReference type="Proteomes" id="UP001146351"/>
    </source>
</evidence>
<protein>
    <submittedName>
        <fullName evidence="3">Uncharacterized protein</fullName>
    </submittedName>
</protein>
<dbReference type="EMBL" id="JAPQKO010000005">
    <property type="protein sequence ID" value="KAJ5161220.1"/>
    <property type="molecule type" value="Genomic_DNA"/>
</dbReference>
<feature type="compositionally biased region" description="Basic and acidic residues" evidence="1">
    <location>
        <begin position="77"/>
        <end position="86"/>
    </location>
</feature>
<name>A0A9W9I1Q5_9EURO</name>
<keyword evidence="2" id="KW-1133">Transmembrane helix</keyword>
<keyword evidence="2" id="KW-0472">Membrane</keyword>
<organism evidence="3 4">
    <name type="scientific">Penicillium capsulatum</name>
    <dbReference type="NCBI Taxonomy" id="69766"/>
    <lineage>
        <taxon>Eukaryota</taxon>
        <taxon>Fungi</taxon>
        <taxon>Dikarya</taxon>
        <taxon>Ascomycota</taxon>
        <taxon>Pezizomycotina</taxon>
        <taxon>Eurotiomycetes</taxon>
        <taxon>Eurotiomycetidae</taxon>
        <taxon>Eurotiales</taxon>
        <taxon>Aspergillaceae</taxon>
        <taxon>Penicillium</taxon>
    </lineage>
</organism>
<accession>A0A9W9I1Q5</accession>
<reference evidence="3" key="1">
    <citation type="submission" date="2022-11" db="EMBL/GenBank/DDBJ databases">
        <authorList>
            <person name="Petersen C."/>
        </authorList>
    </citation>
    <scope>NUCLEOTIDE SEQUENCE</scope>
    <source>
        <strain evidence="3">IBT 21917</strain>
    </source>
</reference>
<dbReference type="AlphaFoldDB" id="A0A9W9I1Q5"/>
<evidence type="ECO:0000256" key="1">
    <source>
        <dbReference type="SAM" id="MobiDB-lite"/>
    </source>
</evidence>
<keyword evidence="2" id="KW-0812">Transmembrane</keyword>
<feature type="transmembrane region" description="Helical" evidence="2">
    <location>
        <begin position="6"/>
        <end position="28"/>
    </location>
</feature>
<sequence>MMAALAPVLSMVGVLVGVLIGIADLVVIKAAVKAAATIRDDSYDSLSAPAGKRQKITGPDEKSPRHSSFDVDGANSKVEEVDENGH</sequence>
<proteinExistence type="predicted"/>
<feature type="region of interest" description="Disordered" evidence="1">
    <location>
        <begin position="44"/>
        <end position="86"/>
    </location>
</feature>
<dbReference type="Proteomes" id="UP001146351">
    <property type="component" value="Unassembled WGS sequence"/>
</dbReference>
<keyword evidence="4" id="KW-1185">Reference proteome</keyword>
<evidence type="ECO:0000313" key="3">
    <source>
        <dbReference type="EMBL" id="KAJ5161220.1"/>
    </source>
</evidence>
<comment type="caution">
    <text evidence="3">The sequence shown here is derived from an EMBL/GenBank/DDBJ whole genome shotgun (WGS) entry which is preliminary data.</text>
</comment>
<evidence type="ECO:0000256" key="2">
    <source>
        <dbReference type="SAM" id="Phobius"/>
    </source>
</evidence>
<gene>
    <name evidence="3" type="ORF">N7492_006612</name>
</gene>